<dbReference type="Pfam" id="PF07486">
    <property type="entry name" value="Hydrolase_2"/>
    <property type="match status" value="1"/>
</dbReference>
<dbReference type="Gene3D" id="2.30.30.40">
    <property type="entry name" value="SH3 Domains"/>
    <property type="match status" value="1"/>
</dbReference>
<keyword evidence="5" id="KW-1185">Reference proteome</keyword>
<evidence type="ECO:0000256" key="2">
    <source>
        <dbReference type="SAM" id="SignalP"/>
    </source>
</evidence>
<evidence type="ECO:0000313" key="4">
    <source>
        <dbReference type="EMBL" id="MEQ2555201.1"/>
    </source>
</evidence>
<sequence length="335" mass="36174">MKLRSSIAAKYAGVAMVMCLMPVVPVVADAQTTYEQQQSTEQNNTSNIQVSYVEKVSDIVAAGYETVYETNFAGAQDYAAEAVALTDSYIEVKAGADEDAETVGRLYDYSLVYVDETGTEWTKITSGNVTGYVKNAQLCFGQEAQAVMQESEEQDKELVAGYTLEEAEEKEAREEAERIAAEEAARKAEEEAAKKKQALSSVGTTYGSSVDASDEEVWLLACIIDWEAGSESYEGKLAVANVVLNRVKSGKWGSSITSVIYAPKQFSGVSDGNGNPSAKFAARLSSGPNQACIQAAKEALSGVNNVGNYTFFRSLSIANYSSYDSYMIIGSHCFY</sequence>
<feature type="chain" id="PRO_5045885736" evidence="2">
    <location>
        <begin position="29"/>
        <end position="335"/>
    </location>
</feature>
<dbReference type="EMBL" id="JBBMFS010000007">
    <property type="protein sequence ID" value="MEQ2555201.1"/>
    <property type="molecule type" value="Genomic_DNA"/>
</dbReference>
<organism evidence="4 5">
    <name type="scientific">Lachnospira intestinalis</name>
    <dbReference type="NCBI Taxonomy" id="3133158"/>
    <lineage>
        <taxon>Bacteria</taxon>
        <taxon>Bacillati</taxon>
        <taxon>Bacillota</taxon>
        <taxon>Clostridia</taxon>
        <taxon>Lachnospirales</taxon>
        <taxon>Lachnospiraceae</taxon>
        <taxon>Lachnospira</taxon>
    </lineage>
</organism>
<keyword evidence="2" id="KW-0732">Signal</keyword>
<dbReference type="InterPro" id="IPR011105">
    <property type="entry name" value="Cell_wall_hydrolase_SleB"/>
</dbReference>
<comment type="caution">
    <text evidence="4">The sequence shown here is derived from an EMBL/GenBank/DDBJ whole genome shotgun (WGS) entry which is preliminary data.</text>
</comment>
<dbReference type="GO" id="GO:0016787">
    <property type="term" value="F:hydrolase activity"/>
    <property type="evidence" value="ECO:0007669"/>
    <property type="project" value="UniProtKB-KW"/>
</dbReference>
<evidence type="ECO:0000313" key="5">
    <source>
        <dbReference type="Proteomes" id="UP001546774"/>
    </source>
</evidence>
<dbReference type="Proteomes" id="UP001546774">
    <property type="component" value="Unassembled WGS sequence"/>
</dbReference>
<gene>
    <name evidence="4" type="ORF">WMO37_09310</name>
</gene>
<proteinExistence type="predicted"/>
<feature type="domain" description="Cell wall hydrolase SleB" evidence="3">
    <location>
        <begin position="230"/>
        <end position="335"/>
    </location>
</feature>
<dbReference type="InterPro" id="IPR042047">
    <property type="entry name" value="SleB_dom1"/>
</dbReference>
<accession>A0ABV1H6A3</accession>
<keyword evidence="4" id="KW-0378">Hydrolase</keyword>
<dbReference type="Gene3D" id="1.10.10.2520">
    <property type="entry name" value="Cell wall hydrolase SleB, domain 1"/>
    <property type="match status" value="1"/>
</dbReference>
<evidence type="ECO:0000256" key="1">
    <source>
        <dbReference type="SAM" id="MobiDB-lite"/>
    </source>
</evidence>
<protein>
    <submittedName>
        <fullName evidence="4">Cell wall hydrolase</fullName>
    </submittedName>
</protein>
<reference evidence="4" key="1">
    <citation type="submission" date="2024-03" db="EMBL/GenBank/DDBJ databases">
        <title>Human intestinal bacterial collection.</title>
        <authorList>
            <person name="Pauvert C."/>
            <person name="Hitch T.C.A."/>
            <person name="Clavel T."/>
        </authorList>
    </citation>
    <scope>NUCLEOTIDE SEQUENCE [LARGE SCALE GENOMIC DNA]</scope>
    <source>
        <strain evidence="4">CLA-AA-H89B</strain>
    </source>
</reference>
<evidence type="ECO:0000259" key="3">
    <source>
        <dbReference type="Pfam" id="PF07486"/>
    </source>
</evidence>
<feature type="signal peptide" evidence="2">
    <location>
        <begin position="1"/>
        <end position="28"/>
    </location>
</feature>
<feature type="region of interest" description="Disordered" evidence="1">
    <location>
        <begin position="165"/>
        <end position="185"/>
    </location>
</feature>
<feature type="compositionally biased region" description="Basic and acidic residues" evidence="1">
    <location>
        <begin position="170"/>
        <end position="185"/>
    </location>
</feature>
<name>A0ABV1H6A3_9FIRM</name>